<accession>A0A0F9R9J1</accession>
<evidence type="ECO:0000313" key="1">
    <source>
        <dbReference type="EMBL" id="KKN14088.1"/>
    </source>
</evidence>
<comment type="caution">
    <text evidence="1">The sequence shown here is derived from an EMBL/GenBank/DDBJ whole genome shotgun (WGS) entry which is preliminary data.</text>
</comment>
<gene>
    <name evidence="1" type="ORF">LCGC14_0999830</name>
</gene>
<name>A0A0F9R9J1_9ZZZZ</name>
<dbReference type="AlphaFoldDB" id="A0A0F9R9J1"/>
<dbReference type="EMBL" id="LAZR01003854">
    <property type="protein sequence ID" value="KKN14088.1"/>
    <property type="molecule type" value="Genomic_DNA"/>
</dbReference>
<organism evidence="1">
    <name type="scientific">marine sediment metagenome</name>
    <dbReference type="NCBI Taxonomy" id="412755"/>
    <lineage>
        <taxon>unclassified sequences</taxon>
        <taxon>metagenomes</taxon>
        <taxon>ecological metagenomes</taxon>
    </lineage>
</organism>
<proteinExistence type="predicted"/>
<reference evidence="1" key="1">
    <citation type="journal article" date="2015" name="Nature">
        <title>Complex archaea that bridge the gap between prokaryotes and eukaryotes.</title>
        <authorList>
            <person name="Spang A."/>
            <person name="Saw J.H."/>
            <person name="Jorgensen S.L."/>
            <person name="Zaremba-Niedzwiedzka K."/>
            <person name="Martijn J."/>
            <person name="Lind A.E."/>
            <person name="van Eijk R."/>
            <person name="Schleper C."/>
            <person name="Guy L."/>
            <person name="Ettema T.J."/>
        </authorList>
    </citation>
    <scope>NUCLEOTIDE SEQUENCE</scope>
</reference>
<sequence length="66" mass="7917">MDFYEINDITGFANGDLFENDIDVRKYFTIENMKSMFSDGFDENKITQEELEQMAETVIKNRWHIK</sequence>
<protein>
    <submittedName>
        <fullName evidence="1">Uncharacterized protein</fullName>
    </submittedName>
</protein>